<dbReference type="Pfam" id="PF12893">
    <property type="entry name" value="Lumazine_bd_2"/>
    <property type="match status" value="1"/>
</dbReference>
<dbReference type="EMBL" id="MAUJ01000001">
    <property type="protein sequence ID" value="OCQ22776.1"/>
    <property type="molecule type" value="Genomic_DNA"/>
</dbReference>
<dbReference type="SUPFAM" id="SSF54427">
    <property type="entry name" value="NTF2-like"/>
    <property type="match status" value="1"/>
</dbReference>
<comment type="caution">
    <text evidence="1">The sequence shown here is derived from an EMBL/GenBank/DDBJ whole genome shotgun (WGS) entry which is preliminary data.</text>
</comment>
<reference evidence="2" key="1">
    <citation type="submission" date="2016-07" db="EMBL/GenBank/DDBJ databases">
        <authorList>
            <person name="Florea S."/>
            <person name="Webb J.S."/>
            <person name="Jaromczyk J."/>
            <person name="Schardl C.L."/>
        </authorList>
    </citation>
    <scope>NUCLEOTIDE SEQUENCE [LARGE SCALE GENOMIC DNA]</scope>
    <source>
        <strain evidence="2">IPB1</strain>
    </source>
</reference>
<organism evidence="1 2">
    <name type="scientific">Pseudoalteromonas luteoviolacea</name>
    <dbReference type="NCBI Taxonomy" id="43657"/>
    <lineage>
        <taxon>Bacteria</taxon>
        <taxon>Pseudomonadati</taxon>
        <taxon>Pseudomonadota</taxon>
        <taxon>Gammaproteobacteria</taxon>
        <taxon>Alteromonadales</taxon>
        <taxon>Pseudoalteromonadaceae</taxon>
        <taxon>Pseudoalteromonas</taxon>
    </lineage>
</organism>
<gene>
    <name evidence="1" type="ORF">A7985_02120</name>
</gene>
<evidence type="ECO:0000313" key="1">
    <source>
        <dbReference type="EMBL" id="OCQ22776.1"/>
    </source>
</evidence>
<protein>
    <recommendedName>
        <fullName evidence="3">Nuclear transport factor 2 family protein</fullName>
    </recommendedName>
</protein>
<dbReference type="InterPro" id="IPR032710">
    <property type="entry name" value="NTF2-like_dom_sf"/>
</dbReference>
<accession>A0A1C0TTX2</accession>
<proteinExistence type="predicted"/>
<name>A0A1C0TTX2_9GAMM</name>
<dbReference type="InterPro" id="IPR039437">
    <property type="entry name" value="FrzH/put_lumazine-bd"/>
</dbReference>
<sequence length="121" mass="13675">MHSTNLQDIDAIKSVVNLYFEGLFHGDANTLESIVCERLELKAPNLRRPLAQWLALVAARPVPKDQGESFDYRVLSIDIEGEQAMVKVVCPLLGRVYIDFLGLLKEQGKWLIVSKMYSDIV</sequence>
<evidence type="ECO:0000313" key="2">
    <source>
        <dbReference type="Proteomes" id="UP000093366"/>
    </source>
</evidence>
<dbReference type="RefSeq" id="WP_065788780.1">
    <property type="nucleotide sequence ID" value="NZ_MAUJ01000001.1"/>
</dbReference>
<dbReference type="Gene3D" id="3.10.450.50">
    <property type="match status" value="1"/>
</dbReference>
<dbReference type="OrthoDB" id="5676998at2"/>
<dbReference type="Proteomes" id="UP000093366">
    <property type="component" value="Unassembled WGS sequence"/>
</dbReference>
<evidence type="ECO:0008006" key="3">
    <source>
        <dbReference type="Google" id="ProtNLM"/>
    </source>
</evidence>
<dbReference type="AlphaFoldDB" id="A0A1C0TTX2"/>